<feature type="non-terminal residue" evidence="4">
    <location>
        <position position="1"/>
    </location>
</feature>
<proteinExistence type="predicted"/>
<dbReference type="Pfam" id="PF13637">
    <property type="entry name" value="Ank_4"/>
    <property type="match status" value="1"/>
</dbReference>
<evidence type="ECO:0000313" key="4">
    <source>
        <dbReference type="EMBL" id="KAL3313146.1"/>
    </source>
</evidence>
<evidence type="ECO:0000256" key="2">
    <source>
        <dbReference type="SAM" id="Coils"/>
    </source>
</evidence>
<keyword evidence="3" id="KW-1133">Transmembrane helix</keyword>
<keyword evidence="2" id="KW-0175">Coiled coil</keyword>
<protein>
    <recommendedName>
        <fullName evidence="6">ANK_REP_REGION domain-containing protein</fullName>
    </recommendedName>
</protein>
<feature type="transmembrane region" description="Helical" evidence="3">
    <location>
        <begin position="225"/>
        <end position="246"/>
    </location>
</feature>
<dbReference type="SUPFAM" id="SSF48403">
    <property type="entry name" value="Ankyrin repeat"/>
    <property type="match status" value="1"/>
</dbReference>
<keyword evidence="3" id="KW-0812">Transmembrane</keyword>
<dbReference type="SMART" id="SM00248">
    <property type="entry name" value="ANK"/>
    <property type="match status" value="1"/>
</dbReference>
<gene>
    <name evidence="4" type="ORF">Ciccas_008254</name>
</gene>
<dbReference type="EMBL" id="JBJKFK010001422">
    <property type="protein sequence ID" value="KAL3313146.1"/>
    <property type="molecule type" value="Genomic_DNA"/>
</dbReference>
<dbReference type="InterPro" id="IPR036770">
    <property type="entry name" value="Ankyrin_rpt-contain_sf"/>
</dbReference>
<dbReference type="PROSITE" id="PS50088">
    <property type="entry name" value="ANK_REPEAT"/>
    <property type="match status" value="1"/>
</dbReference>
<feature type="repeat" description="ANK" evidence="1">
    <location>
        <begin position="159"/>
        <end position="184"/>
    </location>
</feature>
<keyword evidence="3" id="KW-0472">Membrane</keyword>
<dbReference type="AlphaFoldDB" id="A0ABD2Q4P3"/>
<evidence type="ECO:0000313" key="5">
    <source>
        <dbReference type="Proteomes" id="UP001626550"/>
    </source>
</evidence>
<keyword evidence="5" id="KW-1185">Reference proteome</keyword>
<evidence type="ECO:0008006" key="6">
    <source>
        <dbReference type="Google" id="ProtNLM"/>
    </source>
</evidence>
<feature type="non-terminal residue" evidence="4">
    <location>
        <position position="256"/>
    </location>
</feature>
<sequence>LYSSDEESKQEQRFADAHHNRAMSILGTNNFLQVSNARARKISGGSSCSSIYEENIKLEVTESELEEFEQKNRDIEVEDPDFRARIVPNSEVLQHRYAAPATSASSAKRAAPSSRERQLNDRLFLADFLIGIESSRVGDLREVHNALNQGADLLAVNSLGRSALHCAAKAGHVEIVKLLISFGSATLLELRDLSNFSLLFTELKRHCTKQQHIDDDKFVNYSLRLVLALLFQTLMASAHGNLLWLFMTKNSLITFK</sequence>
<evidence type="ECO:0000256" key="3">
    <source>
        <dbReference type="SAM" id="Phobius"/>
    </source>
</evidence>
<organism evidence="4 5">
    <name type="scientific">Cichlidogyrus casuarinus</name>
    <dbReference type="NCBI Taxonomy" id="1844966"/>
    <lineage>
        <taxon>Eukaryota</taxon>
        <taxon>Metazoa</taxon>
        <taxon>Spiralia</taxon>
        <taxon>Lophotrochozoa</taxon>
        <taxon>Platyhelminthes</taxon>
        <taxon>Monogenea</taxon>
        <taxon>Monopisthocotylea</taxon>
        <taxon>Dactylogyridea</taxon>
        <taxon>Ancyrocephalidae</taxon>
        <taxon>Cichlidogyrus</taxon>
    </lineage>
</organism>
<reference evidence="4 5" key="1">
    <citation type="submission" date="2024-11" db="EMBL/GenBank/DDBJ databases">
        <title>Adaptive evolution of stress response genes in parasites aligns with host niche diversity.</title>
        <authorList>
            <person name="Hahn C."/>
            <person name="Resl P."/>
        </authorList>
    </citation>
    <scope>NUCLEOTIDE SEQUENCE [LARGE SCALE GENOMIC DNA]</scope>
    <source>
        <strain evidence="4">EGGRZ-B1_66</strain>
        <tissue evidence="4">Body</tissue>
    </source>
</reference>
<dbReference type="PROSITE" id="PS50297">
    <property type="entry name" value="ANK_REP_REGION"/>
    <property type="match status" value="1"/>
</dbReference>
<name>A0ABD2Q4P3_9PLAT</name>
<dbReference type="Gene3D" id="1.25.40.20">
    <property type="entry name" value="Ankyrin repeat-containing domain"/>
    <property type="match status" value="1"/>
</dbReference>
<feature type="coiled-coil region" evidence="2">
    <location>
        <begin position="51"/>
        <end position="78"/>
    </location>
</feature>
<comment type="caution">
    <text evidence="4">The sequence shown here is derived from an EMBL/GenBank/DDBJ whole genome shotgun (WGS) entry which is preliminary data.</text>
</comment>
<accession>A0ABD2Q4P3</accession>
<dbReference type="Proteomes" id="UP001626550">
    <property type="component" value="Unassembled WGS sequence"/>
</dbReference>
<keyword evidence="1" id="KW-0040">ANK repeat</keyword>
<dbReference type="InterPro" id="IPR002110">
    <property type="entry name" value="Ankyrin_rpt"/>
</dbReference>
<evidence type="ECO:0000256" key="1">
    <source>
        <dbReference type="PROSITE-ProRule" id="PRU00023"/>
    </source>
</evidence>